<evidence type="ECO:0000256" key="1">
    <source>
        <dbReference type="ARBA" id="ARBA00022669"/>
    </source>
</evidence>
<feature type="chain" id="PRO_5012634615" evidence="6">
    <location>
        <begin position="18"/>
        <end position="94"/>
    </location>
</feature>
<dbReference type="SUPFAM" id="SSF57625">
    <property type="entry name" value="Invertebrate chitin-binding proteins"/>
    <property type="match status" value="1"/>
</dbReference>
<feature type="signal peptide" evidence="6">
    <location>
        <begin position="1"/>
        <end position="17"/>
    </location>
</feature>
<dbReference type="PANTHER" id="PTHR23301:SF0">
    <property type="entry name" value="CHITIN-BINDING TYPE-2 DOMAIN-CONTAINING PROTEIN-RELATED"/>
    <property type="match status" value="1"/>
</dbReference>
<sequence>MKFSLILVIAIIGVTLAAPECPKEEDRKVVLLPHESDCTKFYICSHGRPHEFSCPHGLFFSPEKQRCDWPNNVDCTQVTTTPGNPETTTTDEDY</sequence>
<organism evidence="8">
    <name type="scientific">Nyssomyia neivai</name>
    <dbReference type="NCBI Taxonomy" id="330878"/>
    <lineage>
        <taxon>Eukaryota</taxon>
        <taxon>Metazoa</taxon>
        <taxon>Ecdysozoa</taxon>
        <taxon>Arthropoda</taxon>
        <taxon>Hexapoda</taxon>
        <taxon>Insecta</taxon>
        <taxon>Pterygota</taxon>
        <taxon>Neoptera</taxon>
        <taxon>Endopterygota</taxon>
        <taxon>Diptera</taxon>
        <taxon>Nematocera</taxon>
        <taxon>Psychodoidea</taxon>
        <taxon>Psychodidae</taxon>
        <taxon>Nyssomyia</taxon>
    </lineage>
</organism>
<dbReference type="SMART" id="SM00494">
    <property type="entry name" value="ChtBD2"/>
    <property type="match status" value="1"/>
</dbReference>
<protein>
    <submittedName>
        <fullName evidence="8">Putative peritrophin</fullName>
    </submittedName>
</protein>
<dbReference type="InterPro" id="IPR036508">
    <property type="entry name" value="Chitin-bd_dom_sf"/>
</dbReference>
<dbReference type="GO" id="GO:0005576">
    <property type="term" value="C:extracellular region"/>
    <property type="evidence" value="ECO:0007669"/>
    <property type="project" value="InterPro"/>
</dbReference>
<evidence type="ECO:0000256" key="4">
    <source>
        <dbReference type="ARBA" id="ARBA00023157"/>
    </source>
</evidence>
<evidence type="ECO:0000313" key="8">
    <source>
        <dbReference type="EMBL" id="JAV13389.1"/>
    </source>
</evidence>
<proteinExistence type="predicted"/>
<keyword evidence="2 6" id="KW-0732">Signal</keyword>
<evidence type="ECO:0000259" key="7">
    <source>
        <dbReference type="PROSITE" id="PS50940"/>
    </source>
</evidence>
<keyword evidence="5" id="KW-0325">Glycoprotein</keyword>
<dbReference type="AlphaFoldDB" id="A0A1L8E443"/>
<keyword evidence="1" id="KW-0147">Chitin-binding</keyword>
<evidence type="ECO:0000256" key="2">
    <source>
        <dbReference type="ARBA" id="ARBA00022729"/>
    </source>
</evidence>
<dbReference type="InterPro" id="IPR051940">
    <property type="entry name" value="Chitin_bind-dev_reg"/>
</dbReference>
<dbReference type="InterPro" id="IPR002557">
    <property type="entry name" value="Chitin-bd_dom"/>
</dbReference>
<keyword evidence="4" id="KW-1015">Disulfide bond</keyword>
<dbReference type="PROSITE" id="PS50940">
    <property type="entry name" value="CHIT_BIND_II"/>
    <property type="match status" value="1"/>
</dbReference>
<dbReference type="Gene3D" id="2.170.140.10">
    <property type="entry name" value="Chitin binding domain"/>
    <property type="match status" value="1"/>
</dbReference>
<dbReference type="GO" id="GO:0008061">
    <property type="term" value="F:chitin binding"/>
    <property type="evidence" value="ECO:0007669"/>
    <property type="project" value="UniProtKB-KW"/>
</dbReference>
<dbReference type="EMBL" id="GFDF01000695">
    <property type="protein sequence ID" value="JAV13389.1"/>
    <property type="molecule type" value="Transcribed_RNA"/>
</dbReference>
<evidence type="ECO:0000256" key="6">
    <source>
        <dbReference type="SAM" id="SignalP"/>
    </source>
</evidence>
<evidence type="ECO:0000256" key="5">
    <source>
        <dbReference type="ARBA" id="ARBA00023180"/>
    </source>
</evidence>
<name>A0A1L8E443_9DIPT</name>
<dbReference type="Pfam" id="PF01607">
    <property type="entry name" value="CBM_14"/>
    <property type="match status" value="1"/>
</dbReference>
<reference evidence="8" key="1">
    <citation type="submission" date="2016-12" db="EMBL/GenBank/DDBJ databases">
        <title>An insight into the sialome and mialome of the sand fly, Nyssomyia neivai.</title>
        <authorList>
            <person name="Sebastian V."/>
            <person name="Goulart T.M."/>
            <person name="Oliveira W."/>
            <person name="Calvo E."/>
            <person name="Oliveira L.F."/>
            <person name="Pinto M.C."/>
            <person name="Rosselino A.M."/>
            <person name="Ribeiro J.M."/>
        </authorList>
    </citation>
    <scope>NUCLEOTIDE SEQUENCE</scope>
</reference>
<keyword evidence="3" id="KW-0677">Repeat</keyword>
<evidence type="ECO:0000256" key="3">
    <source>
        <dbReference type="ARBA" id="ARBA00022737"/>
    </source>
</evidence>
<dbReference type="PANTHER" id="PTHR23301">
    <property type="entry name" value="CHITIN BINDING PERITROPHIN-A"/>
    <property type="match status" value="1"/>
</dbReference>
<feature type="domain" description="Chitin-binding type-2" evidence="7">
    <location>
        <begin position="18"/>
        <end position="77"/>
    </location>
</feature>
<accession>A0A1L8E443</accession>